<organism evidence="7 8">
    <name type="scientific">Hornefia porci</name>
    <dbReference type="NCBI Taxonomy" id="2652292"/>
    <lineage>
        <taxon>Bacteria</taxon>
        <taxon>Bacillati</taxon>
        <taxon>Bacillota</taxon>
        <taxon>Clostridia</taxon>
        <taxon>Peptostreptococcales</taxon>
        <taxon>Anaerovoracaceae</taxon>
        <taxon>Hornefia</taxon>
    </lineage>
</organism>
<protein>
    <recommendedName>
        <fullName evidence="6">Sigma-54 factor interaction domain-containing protein</fullName>
    </recommendedName>
</protein>
<dbReference type="Pfam" id="PF00158">
    <property type="entry name" value="Sigma54_activat"/>
    <property type="match status" value="1"/>
</dbReference>
<dbReference type="PROSITE" id="PS50045">
    <property type="entry name" value="SIGMA54_INTERACT_4"/>
    <property type="match status" value="1"/>
</dbReference>
<dbReference type="InterPro" id="IPR027417">
    <property type="entry name" value="P-loop_NTPase"/>
</dbReference>
<dbReference type="PANTHER" id="PTHR32071">
    <property type="entry name" value="TRANSCRIPTIONAL REGULATORY PROTEIN"/>
    <property type="match status" value="1"/>
</dbReference>
<dbReference type="InterPro" id="IPR058031">
    <property type="entry name" value="AAA_lid_NorR"/>
</dbReference>
<dbReference type="PROSITE" id="PS00688">
    <property type="entry name" value="SIGMA54_INTERACT_3"/>
    <property type="match status" value="1"/>
</dbReference>
<evidence type="ECO:0000256" key="4">
    <source>
        <dbReference type="ARBA" id="ARBA00023125"/>
    </source>
</evidence>
<dbReference type="PANTHER" id="PTHR32071:SF121">
    <property type="entry name" value="SIGMA L-DEPENDENT TRANSCRIPTIONAL REGULATOR YQIR-RELATED"/>
    <property type="match status" value="1"/>
</dbReference>
<evidence type="ECO:0000313" key="7">
    <source>
        <dbReference type="EMBL" id="OLR56677.1"/>
    </source>
</evidence>
<evidence type="ECO:0000313" key="8">
    <source>
        <dbReference type="Proteomes" id="UP000187404"/>
    </source>
</evidence>
<dbReference type="InterPro" id="IPR009057">
    <property type="entry name" value="Homeodomain-like_sf"/>
</dbReference>
<dbReference type="AlphaFoldDB" id="A0A1Q9JKK3"/>
<dbReference type="STRING" id="1261640.BHK98_11735"/>
<keyword evidence="2" id="KW-0067">ATP-binding</keyword>
<evidence type="ECO:0000256" key="5">
    <source>
        <dbReference type="ARBA" id="ARBA00023163"/>
    </source>
</evidence>
<comment type="caution">
    <text evidence="7">The sequence shown here is derived from an EMBL/GenBank/DDBJ whole genome shotgun (WGS) entry which is preliminary data.</text>
</comment>
<keyword evidence="5" id="KW-0804">Transcription</keyword>
<sequence length="421" mass="47776">MKWTDVKEIVDEVKPVLKATSDAVCLLDRYGNILYENPLYEIMLKRGNAEIVADAKDIYVDGKKAGRVVVYHDISEVNRLKRELERLNQKLRKVEARYTFKDIIGTDAAMQEAVNTAKTAAMTPATIMLRGESGTGKEIFANAIHNTSPRRNEKFVKINCSSIPDELLESELFGYREGAFTGAQRGGKKGLFQEADKGSLFLDEIGDVSPRMQVKILRALQEREIMPVGSTEEIPIDVRIICATNKPLEEMIEEGTFREDLYYRLNVFPIRIPPLRDRKEDIEELSMYLLNQYNDYYGRKVTSIDAGAIALLKKEKWPGNVRELQNVLSRALINLSEEEQRLSEEDIRSAINGEEMRPKRGMSCEIASDTVPENLGEAMAKMERACIRRAIEKNGGDKNKAAAQLGIPLRTLYYKCRKLDI</sequence>
<dbReference type="InterPro" id="IPR025944">
    <property type="entry name" value="Sigma_54_int_dom_CS"/>
</dbReference>
<name>A0A1Q9JKK3_9FIRM</name>
<dbReference type="Pfam" id="PF25601">
    <property type="entry name" value="AAA_lid_14"/>
    <property type="match status" value="1"/>
</dbReference>
<dbReference type="PRINTS" id="PR01590">
    <property type="entry name" value="HTHFIS"/>
</dbReference>
<dbReference type="InterPro" id="IPR002078">
    <property type="entry name" value="Sigma_54_int"/>
</dbReference>
<dbReference type="CDD" id="cd00009">
    <property type="entry name" value="AAA"/>
    <property type="match status" value="1"/>
</dbReference>
<dbReference type="SUPFAM" id="SSF52540">
    <property type="entry name" value="P-loop containing nucleoside triphosphate hydrolases"/>
    <property type="match status" value="1"/>
</dbReference>
<dbReference type="FunFam" id="3.40.50.300:FF:000006">
    <property type="entry name" value="DNA-binding transcriptional regulator NtrC"/>
    <property type="match status" value="1"/>
</dbReference>
<dbReference type="Gene3D" id="3.40.50.300">
    <property type="entry name" value="P-loop containing nucleotide triphosphate hydrolases"/>
    <property type="match status" value="1"/>
</dbReference>
<reference evidence="7 8" key="1">
    <citation type="journal article" date="2016" name="Appl. Environ. Microbiol.">
        <title>Function and Phylogeny of Bacterial Butyryl Coenzyme A:Acetate Transferases and Their Diversity in the Proximal Colon of Swine.</title>
        <authorList>
            <person name="Trachsel J."/>
            <person name="Bayles D.O."/>
            <person name="Looft T."/>
            <person name="Levine U.Y."/>
            <person name="Allen H.K."/>
        </authorList>
    </citation>
    <scope>NUCLEOTIDE SEQUENCE [LARGE SCALE GENOMIC DNA]</scope>
    <source>
        <strain evidence="7 8">68-3-10</strain>
    </source>
</reference>
<dbReference type="OrthoDB" id="9803970at2"/>
<feature type="domain" description="Sigma-54 factor interaction" evidence="6">
    <location>
        <begin position="103"/>
        <end position="333"/>
    </location>
</feature>
<keyword evidence="4" id="KW-0238">DNA-binding</keyword>
<dbReference type="PROSITE" id="PS00676">
    <property type="entry name" value="SIGMA54_INTERACT_2"/>
    <property type="match status" value="1"/>
</dbReference>
<dbReference type="InterPro" id="IPR025662">
    <property type="entry name" value="Sigma_54_int_dom_ATP-bd_1"/>
</dbReference>
<keyword evidence="1" id="KW-0547">Nucleotide-binding</keyword>
<keyword evidence="8" id="KW-1185">Reference proteome</keyword>
<dbReference type="SMART" id="SM00382">
    <property type="entry name" value="AAA"/>
    <property type="match status" value="1"/>
</dbReference>
<dbReference type="EMBL" id="MJIE01000001">
    <property type="protein sequence ID" value="OLR56677.1"/>
    <property type="molecule type" value="Genomic_DNA"/>
</dbReference>
<dbReference type="Proteomes" id="UP000187404">
    <property type="component" value="Unassembled WGS sequence"/>
</dbReference>
<evidence type="ECO:0000256" key="3">
    <source>
        <dbReference type="ARBA" id="ARBA00023015"/>
    </source>
</evidence>
<dbReference type="GO" id="GO:0006355">
    <property type="term" value="P:regulation of DNA-templated transcription"/>
    <property type="evidence" value="ECO:0007669"/>
    <property type="project" value="InterPro"/>
</dbReference>
<evidence type="ECO:0000259" key="6">
    <source>
        <dbReference type="PROSITE" id="PS50045"/>
    </source>
</evidence>
<dbReference type="GO" id="GO:0043565">
    <property type="term" value="F:sequence-specific DNA binding"/>
    <property type="evidence" value="ECO:0007669"/>
    <property type="project" value="InterPro"/>
</dbReference>
<proteinExistence type="predicted"/>
<dbReference type="Gene3D" id="1.10.10.60">
    <property type="entry name" value="Homeodomain-like"/>
    <property type="match status" value="1"/>
</dbReference>
<dbReference type="Gene3D" id="1.10.8.60">
    <property type="match status" value="1"/>
</dbReference>
<accession>A0A1Q9JKK3</accession>
<dbReference type="PROSITE" id="PS00675">
    <property type="entry name" value="SIGMA54_INTERACT_1"/>
    <property type="match status" value="1"/>
</dbReference>
<evidence type="ECO:0000256" key="1">
    <source>
        <dbReference type="ARBA" id="ARBA00022741"/>
    </source>
</evidence>
<dbReference type="SUPFAM" id="SSF46689">
    <property type="entry name" value="Homeodomain-like"/>
    <property type="match status" value="1"/>
</dbReference>
<gene>
    <name evidence="7" type="ORF">BHK98_11735</name>
</gene>
<keyword evidence="3" id="KW-0805">Transcription regulation</keyword>
<dbReference type="RefSeq" id="WP_075714481.1">
    <property type="nucleotide sequence ID" value="NZ_MJIE01000001.1"/>
</dbReference>
<dbReference type="Pfam" id="PF02954">
    <property type="entry name" value="HTH_8"/>
    <property type="match status" value="1"/>
</dbReference>
<evidence type="ECO:0000256" key="2">
    <source>
        <dbReference type="ARBA" id="ARBA00022840"/>
    </source>
</evidence>
<dbReference type="GO" id="GO:0005524">
    <property type="term" value="F:ATP binding"/>
    <property type="evidence" value="ECO:0007669"/>
    <property type="project" value="UniProtKB-KW"/>
</dbReference>
<dbReference type="InterPro" id="IPR025943">
    <property type="entry name" value="Sigma_54_int_dom_ATP-bd_2"/>
</dbReference>
<dbReference type="InterPro" id="IPR003593">
    <property type="entry name" value="AAA+_ATPase"/>
</dbReference>
<dbReference type="InterPro" id="IPR002197">
    <property type="entry name" value="HTH_Fis"/>
</dbReference>